<dbReference type="EMBL" id="MU118000">
    <property type="protein sequence ID" value="KAF9649265.1"/>
    <property type="molecule type" value="Genomic_DNA"/>
</dbReference>
<sequence>MSHANYQVVSAINSHPVLRSQRHETPRLLQQERIIKTITRILSSLNAKSTIVAFATVCKALERPILDVLWESQDDWFQLLKCFPPDVWEERDNAFHFLRNPIPTEWARFRRYASRMQTTPPFSRNCER</sequence>
<organism evidence="1 2">
    <name type="scientific">Thelephora ganbajun</name>
    <name type="common">Ganba fungus</name>
    <dbReference type="NCBI Taxonomy" id="370292"/>
    <lineage>
        <taxon>Eukaryota</taxon>
        <taxon>Fungi</taxon>
        <taxon>Dikarya</taxon>
        <taxon>Basidiomycota</taxon>
        <taxon>Agaricomycotina</taxon>
        <taxon>Agaricomycetes</taxon>
        <taxon>Thelephorales</taxon>
        <taxon>Thelephoraceae</taxon>
        <taxon>Thelephora</taxon>
    </lineage>
</organism>
<evidence type="ECO:0000313" key="1">
    <source>
        <dbReference type="EMBL" id="KAF9649265.1"/>
    </source>
</evidence>
<name>A0ACB6ZHJ1_THEGA</name>
<keyword evidence="2" id="KW-1185">Reference proteome</keyword>
<accession>A0ACB6ZHJ1</accession>
<reference evidence="1" key="1">
    <citation type="submission" date="2019-10" db="EMBL/GenBank/DDBJ databases">
        <authorList>
            <consortium name="DOE Joint Genome Institute"/>
            <person name="Kuo A."/>
            <person name="Miyauchi S."/>
            <person name="Kiss E."/>
            <person name="Drula E."/>
            <person name="Kohler A."/>
            <person name="Sanchez-Garcia M."/>
            <person name="Andreopoulos B."/>
            <person name="Barry K.W."/>
            <person name="Bonito G."/>
            <person name="Buee M."/>
            <person name="Carver A."/>
            <person name="Chen C."/>
            <person name="Cichocki N."/>
            <person name="Clum A."/>
            <person name="Culley D."/>
            <person name="Crous P.W."/>
            <person name="Fauchery L."/>
            <person name="Girlanda M."/>
            <person name="Hayes R."/>
            <person name="Keri Z."/>
            <person name="Labutti K."/>
            <person name="Lipzen A."/>
            <person name="Lombard V."/>
            <person name="Magnuson J."/>
            <person name="Maillard F."/>
            <person name="Morin E."/>
            <person name="Murat C."/>
            <person name="Nolan M."/>
            <person name="Ohm R."/>
            <person name="Pangilinan J."/>
            <person name="Pereira M."/>
            <person name="Perotto S."/>
            <person name="Peter M."/>
            <person name="Riley R."/>
            <person name="Sitrit Y."/>
            <person name="Stielow B."/>
            <person name="Szollosi G."/>
            <person name="Zifcakova L."/>
            <person name="Stursova M."/>
            <person name="Spatafora J.W."/>
            <person name="Tedersoo L."/>
            <person name="Vaario L.-M."/>
            <person name="Yamada A."/>
            <person name="Yan M."/>
            <person name="Wang P."/>
            <person name="Xu J."/>
            <person name="Bruns T."/>
            <person name="Baldrian P."/>
            <person name="Vilgalys R."/>
            <person name="Henrissat B."/>
            <person name="Grigoriev I.V."/>
            <person name="Hibbett D."/>
            <person name="Nagy L.G."/>
            <person name="Martin F.M."/>
        </authorList>
    </citation>
    <scope>NUCLEOTIDE SEQUENCE</scope>
    <source>
        <strain evidence="1">P2</strain>
    </source>
</reference>
<evidence type="ECO:0000313" key="2">
    <source>
        <dbReference type="Proteomes" id="UP000886501"/>
    </source>
</evidence>
<dbReference type="Proteomes" id="UP000886501">
    <property type="component" value="Unassembled WGS sequence"/>
</dbReference>
<protein>
    <submittedName>
        <fullName evidence="1">Uncharacterized protein</fullName>
    </submittedName>
</protein>
<proteinExistence type="predicted"/>
<comment type="caution">
    <text evidence="1">The sequence shown here is derived from an EMBL/GenBank/DDBJ whole genome shotgun (WGS) entry which is preliminary data.</text>
</comment>
<gene>
    <name evidence="1" type="ORF">BDM02DRAFT_1933422</name>
</gene>
<reference evidence="1" key="2">
    <citation type="journal article" date="2020" name="Nat. Commun.">
        <title>Large-scale genome sequencing of mycorrhizal fungi provides insights into the early evolution of symbiotic traits.</title>
        <authorList>
            <person name="Miyauchi S."/>
            <person name="Kiss E."/>
            <person name="Kuo A."/>
            <person name="Drula E."/>
            <person name="Kohler A."/>
            <person name="Sanchez-Garcia M."/>
            <person name="Morin E."/>
            <person name="Andreopoulos B."/>
            <person name="Barry K.W."/>
            <person name="Bonito G."/>
            <person name="Buee M."/>
            <person name="Carver A."/>
            <person name="Chen C."/>
            <person name="Cichocki N."/>
            <person name="Clum A."/>
            <person name="Culley D."/>
            <person name="Crous P.W."/>
            <person name="Fauchery L."/>
            <person name="Girlanda M."/>
            <person name="Hayes R.D."/>
            <person name="Keri Z."/>
            <person name="LaButti K."/>
            <person name="Lipzen A."/>
            <person name="Lombard V."/>
            <person name="Magnuson J."/>
            <person name="Maillard F."/>
            <person name="Murat C."/>
            <person name="Nolan M."/>
            <person name="Ohm R.A."/>
            <person name="Pangilinan J."/>
            <person name="Pereira M.F."/>
            <person name="Perotto S."/>
            <person name="Peter M."/>
            <person name="Pfister S."/>
            <person name="Riley R."/>
            <person name="Sitrit Y."/>
            <person name="Stielow J.B."/>
            <person name="Szollosi G."/>
            <person name="Zifcakova L."/>
            <person name="Stursova M."/>
            <person name="Spatafora J.W."/>
            <person name="Tedersoo L."/>
            <person name="Vaario L.M."/>
            <person name="Yamada A."/>
            <person name="Yan M."/>
            <person name="Wang P."/>
            <person name="Xu J."/>
            <person name="Bruns T."/>
            <person name="Baldrian P."/>
            <person name="Vilgalys R."/>
            <person name="Dunand C."/>
            <person name="Henrissat B."/>
            <person name="Grigoriev I.V."/>
            <person name="Hibbett D."/>
            <person name="Nagy L.G."/>
            <person name="Martin F.M."/>
        </authorList>
    </citation>
    <scope>NUCLEOTIDE SEQUENCE</scope>
    <source>
        <strain evidence="1">P2</strain>
    </source>
</reference>